<dbReference type="SUPFAM" id="SSF52949">
    <property type="entry name" value="Macro domain-like"/>
    <property type="match status" value="1"/>
</dbReference>
<feature type="domain" description="Macro" evidence="2">
    <location>
        <begin position="120"/>
        <end position="308"/>
    </location>
</feature>
<evidence type="ECO:0000313" key="4">
    <source>
        <dbReference type="Proteomes" id="UP001165083"/>
    </source>
</evidence>
<dbReference type="PROSITE" id="PS51154">
    <property type="entry name" value="MACRO"/>
    <property type="match status" value="1"/>
</dbReference>
<protein>
    <submittedName>
        <fullName evidence="3">Unnamed protein product</fullName>
    </submittedName>
</protein>
<sequence>MGGTKRKRRGARGMWSGRRRSAKTGRLCSAPDAEPPKLRLTGTLLLRKELLHDFVLYLDADGLVALCEAMAEVNSTSAVLQDVNRWQHVLQAHCHVDLAASNVYRSVTLDGSCDALVDYLSLRKQLECFSRCVHVVKGDLGTITTVGDQQVDCLVFPTSSSYRNPGRGVAGRVHERAGHDLDRAVTNLAMRNTAKAGSVLCTVGCSSGARLMVHCVGPVGGRADAARLLYKTYVNAPLAADSNDVKCAAVASISTGLLRFPVPQAADTALSVVRDLVRLRPHWSVNVAFVCIDDEVYANFQRARQETFQAFHMKELAYPGLVKKLAMAEPILNHGA</sequence>
<dbReference type="OrthoDB" id="6077599at2759"/>
<dbReference type="EMBL" id="BSXW01000202">
    <property type="protein sequence ID" value="GMF14620.1"/>
    <property type="molecule type" value="Genomic_DNA"/>
</dbReference>
<dbReference type="PANTHER" id="PTHR11106">
    <property type="entry name" value="GANGLIOSIDE INDUCED DIFFERENTIATION ASSOCIATED PROTEIN 2-RELATED"/>
    <property type="match status" value="1"/>
</dbReference>
<dbReference type="InterPro" id="IPR043472">
    <property type="entry name" value="Macro_dom-like"/>
</dbReference>
<organism evidence="3 4">
    <name type="scientific">Phytophthora lilii</name>
    <dbReference type="NCBI Taxonomy" id="2077276"/>
    <lineage>
        <taxon>Eukaryota</taxon>
        <taxon>Sar</taxon>
        <taxon>Stramenopiles</taxon>
        <taxon>Oomycota</taxon>
        <taxon>Peronosporomycetes</taxon>
        <taxon>Peronosporales</taxon>
        <taxon>Peronosporaceae</taxon>
        <taxon>Phytophthora</taxon>
    </lineage>
</organism>
<dbReference type="Gene3D" id="3.40.220.10">
    <property type="entry name" value="Leucine Aminopeptidase, subunit E, domain 1"/>
    <property type="match status" value="1"/>
</dbReference>
<dbReference type="PANTHER" id="PTHR11106:SF27">
    <property type="entry name" value="MACRO DOMAIN-CONTAINING PROTEIN"/>
    <property type="match status" value="1"/>
</dbReference>
<evidence type="ECO:0000313" key="3">
    <source>
        <dbReference type="EMBL" id="GMF14620.1"/>
    </source>
</evidence>
<dbReference type="Pfam" id="PF01661">
    <property type="entry name" value="Macro"/>
    <property type="match status" value="1"/>
</dbReference>
<accession>A0A9W6TJK2</accession>
<feature type="region of interest" description="Disordered" evidence="1">
    <location>
        <begin position="1"/>
        <end position="30"/>
    </location>
</feature>
<reference evidence="3" key="1">
    <citation type="submission" date="2023-04" db="EMBL/GenBank/DDBJ databases">
        <title>Phytophthora lilii NBRC 32176.</title>
        <authorList>
            <person name="Ichikawa N."/>
            <person name="Sato H."/>
            <person name="Tonouchi N."/>
        </authorList>
    </citation>
    <scope>NUCLEOTIDE SEQUENCE</scope>
    <source>
        <strain evidence="3">NBRC 32176</strain>
    </source>
</reference>
<dbReference type="AlphaFoldDB" id="A0A9W6TJK2"/>
<feature type="compositionally biased region" description="Basic residues" evidence="1">
    <location>
        <begin position="1"/>
        <end position="23"/>
    </location>
</feature>
<dbReference type="InterPro" id="IPR002589">
    <property type="entry name" value="Macro_dom"/>
</dbReference>
<comment type="caution">
    <text evidence="3">The sequence shown here is derived from an EMBL/GenBank/DDBJ whole genome shotgun (WGS) entry which is preliminary data.</text>
</comment>
<proteinExistence type="predicted"/>
<dbReference type="SMART" id="SM00506">
    <property type="entry name" value="A1pp"/>
    <property type="match status" value="1"/>
</dbReference>
<dbReference type="Proteomes" id="UP001165083">
    <property type="component" value="Unassembled WGS sequence"/>
</dbReference>
<gene>
    <name evidence="3" type="ORF">Plil01_000484500</name>
</gene>
<evidence type="ECO:0000256" key="1">
    <source>
        <dbReference type="SAM" id="MobiDB-lite"/>
    </source>
</evidence>
<evidence type="ECO:0000259" key="2">
    <source>
        <dbReference type="PROSITE" id="PS51154"/>
    </source>
</evidence>
<keyword evidence="4" id="KW-1185">Reference proteome</keyword>
<name>A0A9W6TJK2_9STRA</name>